<dbReference type="Gene3D" id="3.30.1360.120">
    <property type="entry name" value="Probable tRNA modification gtpase trme, domain 1"/>
    <property type="match status" value="1"/>
</dbReference>
<organism evidence="7 8">
    <name type="scientific">Phenylobacterium montanum</name>
    <dbReference type="NCBI Taxonomy" id="2823693"/>
    <lineage>
        <taxon>Bacteria</taxon>
        <taxon>Pseudomonadati</taxon>
        <taxon>Pseudomonadota</taxon>
        <taxon>Alphaproteobacteria</taxon>
        <taxon>Caulobacterales</taxon>
        <taxon>Caulobacteraceae</taxon>
        <taxon>Phenylobacterium</taxon>
    </lineage>
</organism>
<name>A0A975IVL1_9CAUL</name>
<dbReference type="InterPro" id="IPR029043">
    <property type="entry name" value="GcvT/YgfZ_C"/>
</dbReference>
<dbReference type="InterPro" id="IPR032503">
    <property type="entry name" value="FAO_M"/>
</dbReference>
<evidence type="ECO:0000259" key="5">
    <source>
        <dbReference type="Pfam" id="PF08669"/>
    </source>
</evidence>
<dbReference type="GO" id="GO:0016491">
    <property type="term" value="F:oxidoreductase activity"/>
    <property type="evidence" value="ECO:0007669"/>
    <property type="project" value="UniProtKB-KW"/>
</dbReference>
<evidence type="ECO:0000313" key="8">
    <source>
        <dbReference type="Proteomes" id="UP000676409"/>
    </source>
</evidence>
<dbReference type="PANTHER" id="PTHR43757">
    <property type="entry name" value="AMINOMETHYLTRANSFERASE"/>
    <property type="match status" value="1"/>
</dbReference>
<dbReference type="Gene3D" id="3.30.9.10">
    <property type="entry name" value="D-Amino Acid Oxidase, subunit A, domain 2"/>
    <property type="match status" value="1"/>
</dbReference>
<evidence type="ECO:0000256" key="2">
    <source>
        <dbReference type="ARBA" id="ARBA00023002"/>
    </source>
</evidence>
<dbReference type="Gene3D" id="2.40.30.110">
    <property type="entry name" value="Aminomethyltransferase beta-barrel domains"/>
    <property type="match status" value="1"/>
</dbReference>
<dbReference type="PANTHER" id="PTHR43757:SF2">
    <property type="entry name" value="AMINOMETHYLTRANSFERASE, MITOCHONDRIAL"/>
    <property type="match status" value="1"/>
</dbReference>
<proteinExistence type="inferred from homology"/>
<dbReference type="Pfam" id="PF01571">
    <property type="entry name" value="GCV_T"/>
    <property type="match status" value="1"/>
</dbReference>
<dbReference type="InterPro" id="IPR006222">
    <property type="entry name" value="GCVT_N"/>
</dbReference>
<reference evidence="7" key="1">
    <citation type="submission" date="2021-04" db="EMBL/GenBank/DDBJ databases">
        <title>The complete genome sequence of Caulobacter sp. S6.</title>
        <authorList>
            <person name="Tang Y."/>
            <person name="Ouyang W."/>
            <person name="Liu Q."/>
            <person name="Huang B."/>
            <person name="Guo Z."/>
            <person name="Lei P."/>
        </authorList>
    </citation>
    <scope>NUCLEOTIDE SEQUENCE</scope>
    <source>
        <strain evidence="7">S6</strain>
    </source>
</reference>
<dbReference type="RefSeq" id="WP_211938729.1">
    <property type="nucleotide sequence ID" value="NZ_CP073078.1"/>
</dbReference>
<evidence type="ECO:0000313" key="7">
    <source>
        <dbReference type="EMBL" id="QUD88679.1"/>
    </source>
</evidence>
<feature type="domain" description="FAD dependent oxidoreductase central" evidence="6">
    <location>
        <begin position="372"/>
        <end position="425"/>
    </location>
</feature>
<feature type="domain" description="GCVT N-terminal" evidence="4">
    <location>
        <begin position="429"/>
        <end position="731"/>
    </location>
</feature>
<dbReference type="Gene3D" id="3.30.70.1400">
    <property type="entry name" value="Aminomethyltransferase beta-barrel domains"/>
    <property type="match status" value="1"/>
</dbReference>
<dbReference type="SUPFAM" id="SSF103025">
    <property type="entry name" value="Folate-binding domain"/>
    <property type="match status" value="1"/>
</dbReference>
<dbReference type="Pfam" id="PF08669">
    <property type="entry name" value="GCV_T_C"/>
    <property type="match status" value="1"/>
</dbReference>
<protein>
    <submittedName>
        <fullName evidence="7">FAD-dependent oxidoreductase</fullName>
    </submittedName>
</protein>
<keyword evidence="8" id="KW-1185">Reference proteome</keyword>
<comment type="similarity">
    <text evidence="1">Belongs to the GcvT family.</text>
</comment>
<dbReference type="InterPro" id="IPR006076">
    <property type="entry name" value="FAD-dep_OxRdtase"/>
</dbReference>
<dbReference type="InterPro" id="IPR013977">
    <property type="entry name" value="GcvT_C"/>
</dbReference>
<dbReference type="Pfam" id="PF16350">
    <property type="entry name" value="FAO_M"/>
    <property type="match status" value="1"/>
</dbReference>
<dbReference type="Gene3D" id="3.50.50.60">
    <property type="entry name" value="FAD/NAD(P)-binding domain"/>
    <property type="match status" value="1"/>
</dbReference>
<dbReference type="SUPFAM" id="SSF54373">
    <property type="entry name" value="FAD-linked reductases, C-terminal domain"/>
    <property type="match status" value="1"/>
</dbReference>
<dbReference type="SUPFAM" id="SSF51905">
    <property type="entry name" value="FAD/NAD(P)-binding domain"/>
    <property type="match status" value="1"/>
</dbReference>
<accession>A0A975IVL1</accession>
<gene>
    <name evidence="7" type="ORF">KCG34_01975</name>
</gene>
<dbReference type="AlphaFoldDB" id="A0A975IVL1"/>
<dbReference type="Pfam" id="PF01266">
    <property type="entry name" value="DAO"/>
    <property type="match status" value="1"/>
</dbReference>
<dbReference type="KEGG" id="caul:KCG34_01975"/>
<dbReference type="SUPFAM" id="SSF101790">
    <property type="entry name" value="Aminomethyltransferase beta-barrel domain"/>
    <property type="match status" value="1"/>
</dbReference>
<dbReference type="InterPro" id="IPR027266">
    <property type="entry name" value="TrmE/GcvT-like"/>
</dbReference>
<evidence type="ECO:0000256" key="1">
    <source>
        <dbReference type="ARBA" id="ARBA00008609"/>
    </source>
</evidence>
<sequence length="839" mass="92497">MNSHARVVVIGGGVVGVSTLYHLAKLGWSDCVLIERKELTSGSTWHAAGLLPLFNMSYSVGQMHKYSVGFYPTLEAETELNVGFSRVSNIRLARTPDRMDEYKYYAGVAKTIGVDVRFLTPEQVKEIWPLCETDDLIGAIQHPDDGYIQPADLTQALARGARSRGATIHRQTTVTGVTQKPNGEWVVSTDKGDITCEHVVSATGNFARRTGAMVGLDVPVIPVEHQYIVTEAHPAIQARKAAGLPEMGVLRESDASYYMREEAGGLLLGPYEVGAPCCYVDGPDPQSEYELFQEDLDRLAPHIEAAIARVPAFAEVGIKKIFNGAIAYTPDGSPIVGPAWNGLKNFWLNEGHSFGVTAAGGAGWQLAHWIVEGEPTIDMMGVDPRRFGDYASKGYLRQKNEEAYAKVFTVHYPDEERTGARPLRRTPCYDRMKALGAVFGSVFGWERPNWFAPAGYALTEADLDKPDVILNENHPEPAKEGDPIREKWSFRRSNYFEHVGAECRHVHEKVGLLDMSAFAKFQVSGPGAEAWLDNLFTNRIPKDVGKVSLTYLLTAKGGVRAEFTVYREAPQSFYLVSAGALERHDYDYLLKAMPTDGSVRIEKITTQYGVLVLAGPRSRELLAKVTDADLSNEAFPWLTGKDIDIGAAHTKALRVNFVGELGWELHHPIEMQNYIFDKLFEAGAEFDLKPFGIRAMDSMRLEKTYKLIPRELSIEYAALESGLGRFIAMKKQTFHGKDALAAWKARGFANKAVTLEVHGVTDADARGSEPIYLGEALVGRATSGGYGWRVNKSLALAMVRPDLAEIGTELEISILGERHRATVIPDSPYDPENLALKGV</sequence>
<dbReference type="EMBL" id="CP073078">
    <property type="protein sequence ID" value="QUD88679.1"/>
    <property type="molecule type" value="Genomic_DNA"/>
</dbReference>
<dbReference type="Proteomes" id="UP000676409">
    <property type="component" value="Chromosome"/>
</dbReference>
<evidence type="ECO:0000259" key="3">
    <source>
        <dbReference type="Pfam" id="PF01266"/>
    </source>
</evidence>
<dbReference type="InterPro" id="IPR028896">
    <property type="entry name" value="GcvT/YgfZ/DmdA"/>
</dbReference>
<evidence type="ECO:0000259" key="6">
    <source>
        <dbReference type="Pfam" id="PF16350"/>
    </source>
</evidence>
<dbReference type="InterPro" id="IPR036188">
    <property type="entry name" value="FAD/NAD-bd_sf"/>
</dbReference>
<evidence type="ECO:0000259" key="4">
    <source>
        <dbReference type="Pfam" id="PF01571"/>
    </source>
</evidence>
<feature type="domain" description="Aminomethyltransferase C-terminal" evidence="5">
    <location>
        <begin position="751"/>
        <end position="830"/>
    </location>
</feature>
<feature type="domain" description="FAD dependent oxidoreductase" evidence="3">
    <location>
        <begin position="6"/>
        <end position="369"/>
    </location>
</feature>
<keyword evidence="2" id="KW-0560">Oxidoreductase</keyword>